<evidence type="ECO:0000313" key="3">
    <source>
        <dbReference type="EMBL" id="QFR22768.1"/>
    </source>
</evidence>
<evidence type="ECO:0000313" key="4">
    <source>
        <dbReference type="Proteomes" id="UP000326779"/>
    </source>
</evidence>
<dbReference type="AlphaFoldDB" id="A0A5P8M2P0"/>
<name>A0A5P8M2P0_9LACO</name>
<sequence length="329" mass="36648">MGETNTQHRLAAVWIGMAVILLAIWGSGLGRSVTAAVDLPGDMAGYYYDGDEVLSTATIDHIKQVNWQLMDTPNAPEIAVATLVDADEDIDQLAADLYKAWNVGQGKKDIGVLIMTNNLHGTRYVKIEVGNGLTAVLSSTRIGDILDANRQLLQSKDPDTVDKGLRRVFDRVAKAVIPAAGKNKPAIVQRTDALIQWLVKLPDWIMDHLVLSILMAIGLVVLRVVIAIVLRMSSLRHREKTGRNYWWDRPRLWQVMGWHIPVKAAHWIVLALLVSYLLAHFVLRSIHWLNSLTFVAFFFGTFFLDPWDWFTGVLRMGRNAGSGSDSSDG</sequence>
<evidence type="ECO:0000259" key="2">
    <source>
        <dbReference type="Pfam" id="PF04536"/>
    </source>
</evidence>
<accession>A0A5P8M2P0</accession>
<organism evidence="3 4">
    <name type="scientific">Schleiferilactobacillus harbinensis</name>
    <dbReference type="NCBI Taxonomy" id="304207"/>
    <lineage>
        <taxon>Bacteria</taxon>
        <taxon>Bacillati</taxon>
        <taxon>Bacillota</taxon>
        <taxon>Bacilli</taxon>
        <taxon>Lactobacillales</taxon>
        <taxon>Lactobacillaceae</taxon>
        <taxon>Schleiferilactobacillus</taxon>
    </lineage>
</organism>
<dbReference type="InterPro" id="IPR007621">
    <property type="entry name" value="TPM_dom"/>
</dbReference>
<reference evidence="3 4" key="1">
    <citation type="submission" date="2019-10" db="EMBL/GenBank/DDBJ databases">
        <title>The completed genome of Lactobacillus harbinensis M1.</title>
        <authorList>
            <person name="Zheng Y."/>
        </authorList>
    </citation>
    <scope>NUCLEOTIDE SEQUENCE [LARGE SCALE GENOMIC DNA]</scope>
    <source>
        <strain evidence="3 4">M1</strain>
    </source>
</reference>
<proteinExistence type="predicted"/>
<dbReference type="KEGG" id="lhb:D1010_04540"/>
<dbReference type="EMBL" id="CP045143">
    <property type="protein sequence ID" value="QFR22768.1"/>
    <property type="molecule type" value="Genomic_DNA"/>
</dbReference>
<dbReference type="Gene3D" id="3.10.310.50">
    <property type="match status" value="1"/>
</dbReference>
<keyword evidence="1" id="KW-0472">Membrane</keyword>
<feature type="transmembrane region" description="Helical" evidence="1">
    <location>
        <begin position="264"/>
        <end position="283"/>
    </location>
</feature>
<keyword evidence="1" id="KW-0812">Transmembrane</keyword>
<feature type="transmembrane region" description="Helical" evidence="1">
    <location>
        <begin position="12"/>
        <end position="30"/>
    </location>
</feature>
<feature type="transmembrane region" description="Helical" evidence="1">
    <location>
        <begin position="209"/>
        <end position="230"/>
    </location>
</feature>
<dbReference type="Pfam" id="PF04536">
    <property type="entry name" value="TPM_phosphatase"/>
    <property type="match status" value="1"/>
</dbReference>
<evidence type="ECO:0000256" key="1">
    <source>
        <dbReference type="SAM" id="Phobius"/>
    </source>
</evidence>
<dbReference type="Proteomes" id="UP000326779">
    <property type="component" value="Chromosome"/>
</dbReference>
<dbReference type="RefSeq" id="WP_152260353.1">
    <property type="nucleotide sequence ID" value="NZ_CP045143.1"/>
</dbReference>
<gene>
    <name evidence="3" type="ORF">D1010_04540</name>
</gene>
<feature type="transmembrane region" description="Helical" evidence="1">
    <location>
        <begin position="289"/>
        <end position="310"/>
    </location>
</feature>
<protein>
    <recommendedName>
        <fullName evidence="2">TPM domain-containing protein</fullName>
    </recommendedName>
</protein>
<keyword evidence="1" id="KW-1133">Transmembrane helix</keyword>
<feature type="domain" description="TPM" evidence="2">
    <location>
        <begin position="48"/>
        <end position="173"/>
    </location>
</feature>